<dbReference type="RefSeq" id="WP_256303780.1">
    <property type="nucleotide sequence ID" value="NZ_JANFYS010000013.1"/>
</dbReference>
<comment type="caution">
    <text evidence="2">The sequence shown here is derived from an EMBL/GenBank/DDBJ whole genome shotgun (WGS) entry which is preliminary data.</text>
</comment>
<organism evidence="2 3">
    <name type="scientific">Intestinimonas massiliensis</name>
    <name type="common">ex Afouda et al. 2020</name>
    <dbReference type="NCBI Taxonomy" id="1673721"/>
    <lineage>
        <taxon>Bacteria</taxon>
        <taxon>Bacillati</taxon>
        <taxon>Bacillota</taxon>
        <taxon>Clostridia</taxon>
        <taxon>Eubacteriales</taxon>
        <taxon>Intestinimonas</taxon>
    </lineage>
</organism>
<evidence type="ECO:0000259" key="1">
    <source>
        <dbReference type="Pfam" id="PF24963"/>
    </source>
</evidence>
<dbReference type="Pfam" id="PF24963">
    <property type="entry name" value="DUF7768"/>
    <property type="match status" value="1"/>
</dbReference>
<name>A0AAW5JN74_9FIRM</name>
<feature type="domain" description="DUF7768" evidence="1">
    <location>
        <begin position="3"/>
        <end position="98"/>
    </location>
</feature>
<protein>
    <recommendedName>
        <fullName evidence="1">DUF7768 domain-containing protein</fullName>
    </recommendedName>
</protein>
<sequence>MMKRVYICAPLGGNVPENLRRARRYTEYALRCGVAPVTPHFYALCLDDDKPEERELGLAAGRSLLWMCDELWVFGSHVSAGMQVEINFCKSLNLPVRTVKDNEIQRKIGGYAP</sequence>
<reference evidence="2" key="1">
    <citation type="submission" date="2022-06" db="EMBL/GenBank/DDBJ databases">
        <title>Isolation of gut microbiota from human fecal samples.</title>
        <authorList>
            <person name="Pamer E.G."/>
            <person name="Barat B."/>
            <person name="Waligurski E."/>
            <person name="Medina S."/>
            <person name="Paddock L."/>
            <person name="Mostad J."/>
        </authorList>
    </citation>
    <scope>NUCLEOTIDE SEQUENCE</scope>
    <source>
        <strain evidence="2">DFI.9.91</strain>
    </source>
</reference>
<accession>A0AAW5JN74</accession>
<dbReference type="SUPFAM" id="SSF52309">
    <property type="entry name" value="N-(deoxy)ribosyltransferase-like"/>
    <property type="match status" value="1"/>
</dbReference>
<dbReference type="Proteomes" id="UP001204562">
    <property type="component" value="Unassembled WGS sequence"/>
</dbReference>
<proteinExistence type="predicted"/>
<evidence type="ECO:0000313" key="3">
    <source>
        <dbReference type="Proteomes" id="UP001204562"/>
    </source>
</evidence>
<dbReference type="InterPro" id="IPR056670">
    <property type="entry name" value="DUF7768"/>
</dbReference>
<dbReference type="AlphaFoldDB" id="A0AAW5JN74"/>
<gene>
    <name evidence="2" type="ORF">NE579_07400</name>
</gene>
<dbReference type="EMBL" id="JANFYS010000013">
    <property type="protein sequence ID" value="MCQ4770287.1"/>
    <property type="molecule type" value="Genomic_DNA"/>
</dbReference>
<evidence type="ECO:0000313" key="2">
    <source>
        <dbReference type="EMBL" id="MCQ4770287.1"/>
    </source>
</evidence>
<dbReference type="Gene3D" id="3.40.50.10400">
    <property type="entry name" value="Hypothetical protein PA1492"/>
    <property type="match status" value="1"/>
</dbReference>